<keyword evidence="3" id="KW-1185">Reference proteome</keyword>
<protein>
    <submittedName>
        <fullName evidence="2">Uncharacterized protein</fullName>
    </submittedName>
</protein>
<evidence type="ECO:0000313" key="2">
    <source>
        <dbReference type="EMBL" id="KAK6538507.1"/>
    </source>
</evidence>
<comment type="caution">
    <text evidence="2">The sequence shown here is derived from an EMBL/GenBank/DDBJ whole genome shotgun (WGS) entry which is preliminary data.</text>
</comment>
<organism evidence="2 3">
    <name type="scientific">Orbilia ellipsospora</name>
    <dbReference type="NCBI Taxonomy" id="2528407"/>
    <lineage>
        <taxon>Eukaryota</taxon>
        <taxon>Fungi</taxon>
        <taxon>Dikarya</taxon>
        <taxon>Ascomycota</taxon>
        <taxon>Pezizomycotina</taxon>
        <taxon>Orbiliomycetes</taxon>
        <taxon>Orbiliales</taxon>
        <taxon>Orbiliaceae</taxon>
        <taxon>Orbilia</taxon>
    </lineage>
</organism>
<keyword evidence="1" id="KW-0732">Signal</keyword>
<proteinExistence type="predicted"/>
<sequence>MMFQSFILAVILAWASLASGAYLPSRQNETAPASNSTRVGPWKMTVVARDPVKRNVNVRRGFRFFGWGGSNAASTSAQKSTFPQLKLRGRDTGINGTSILLALNSTIVESAMNGTALGTK</sequence>
<feature type="signal peptide" evidence="1">
    <location>
        <begin position="1"/>
        <end position="20"/>
    </location>
</feature>
<feature type="chain" id="PRO_5043362208" evidence="1">
    <location>
        <begin position="21"/>
        <end position="120"/>
    </location>
</feature>
<name>A0AAV9XBY2_9PEZI</name>
<evidence type="ECO:0000256" key="1">
    <source>
        <dbReference type="SAM" id="SignalP"/>
    </source>
</evidence>
<dbReference type="AlphaFoldDB" id="A0AAV9XBY2"/>
<gene>
    <name evidence="2" type="ORF">TWF694_010089</name>
</gene>
<evidence type="ECO:0000313" key="3">
    <source>
        <dbReference type="Proteomes" id="UP001365542"/>
    </source>
</evidence>
<dbReference type="Proteomes" id="UP001365542">
    <property type="component" value="Unassembled WGS sequence"/>
</dbReference>
<accession>A0AAV9XBY2</accession>
<dbReference type="EMBL" id="JAVHJO010000007">
    <property type="protein sequence ID" value="KAK6538507.1"/>
    <property type="molecule type" value="Genomic_DNA"/>
</dbReference>
<reference evidence="2 3" key="1">
    <citation type="submission" date="2019-10" db="EMBL/GenBank/DDBJ databases">
        <authorList>
            <person name="Palmer J.M."/>
        </authorList>
    </citation>
    <scope>NUCLEOTIDE SEQUENCE [LARGE SCALE GENOMIC DNA]</scope>
    <source>
        <strain evidence="2 3">TWF694</strain>
    </source>
</reference>